<name>X0TX69_9ZZZZ</name>
<feature type="non-terminal residue" evidence="1">
    <location>
        <position position="1"/>
    </location>
</feature>
<gene>
    <name evidence="1" type="ORF">S01H1_06385</name>
</gene>
<comment type="caution">
    <text evidence="1">The sequence shown here is derived from an EMBL/GenBank/DDBJ whole genome shotgun (WGS) entry which is preliminary data.</text>
</comment>
<dbReference type="AlphaFoldDB" id="X0TX69"/>
<sequence>DGYVEDLLPLIIETGVTGMYPFERAAGNDMLRIRKNFPDFQLIGGIDKRILFEGSTREKIDQELSIVEKMLGKGRYIPHIDHFVSQDCTWENFTYYRNRLNKIIDSL</sequence>
<protein>
    <recommendedName>
        <fullName evidence="2">Uroporphyrinogen decarboxylase (URO-D) domain-containing protein</fullName>
    </recommendedName>
</protein>
<proteinExistence type="predicted"/>
<evidence type="ECO:0008006" key="2">
    <source>
        <dbReference type="Google" id="ProtNLM"/>
    </source>
</evidence>
<evidence type="ECO:0000313" key="1">
    <source>
        <dbReference type="EMBL" id="GAF80725.1"/>
    </source>
</evidence>
<accession>X0TX69</accession>
<dbReference type="SUPFAM" id="SSF51726">
    <property type="entry name" value="UROD/MetE-like"/>
    <property type="match status" value="1"/>
</dbReference>
<dbReference type="Gene3D" id="3.20.20.210">
    <property type="match status" value="1"/>
</dbReference>
<organism evidence="1">
    <name type="scientific">marine sediment metagenome</name>
    <dbReference type="NCBI Taxonomy" id="412755"/>
    <lineage>
        <taxon>unclassified sequences</taxon>
        <taxon>metagenomes</taxon>
        <taxon>ecological metagenomes</taxon>
    </lineage>
</organism>
<dbReference type="EMBL" id="BARS01003300">
    <property type="protein sequence ID" value="GAF80725.1"/>
    <property type="molecule type" value="Genomic_DNA"/>
</dbReference>
<reference evidence="1" key="1">
    <citation type="journal article" date="2014" name="Front. Microbiol.">
        <title>High frequency of phylogenetically diverse reductive dehalogenase-homologous genes in deep subseafloor sedimentary metagenomes.</title>
        <authorList>
            <person name="Kawai M."/>
            <person name="Futagami T."/>
            <person name="Toyoda A."/>
            <person name="Takaki Y."/>
            <person name="Nishi S."/>
            <person name="Hori S."/>
            <person name="Arai W."/>
            <person name="Tsubouchi T."/>
            <person name="Morono Y."/>
            <person name="Uchiyama I."/>
            <person name="Ito T."/>
            <person name="Fujiyama A."/>
            <person name="Inagaki F."/>
            <person name="Takami H."/>
        </authorList>
    </citation>
    <scope>NUCLEOTIDE SEQUENCE</scope>
    <source>
        <strain evidence="1">Expedition CK06-06</strain>
    </source>
</reference>
<dbReference type="InterPro" id="IPR038071">
    <property type="entry name" value="UROD/MetE-like_sf"/>
</dbReference>